<feature type="transmembrane region" description="Helical" evidence="2">
    <location>
        <begin position="1163"/>
        <end position="1194"/>
    </location>
</feature>
<proteinExistence type="predicted"/>
<dbReference type="InterPro" id="IPR007498">
    <property type="entry name" value="PqiA-like"/>
</dbReference>
<dbReference type="GO" id="GO:0016567">
    <property type="term" value="P:protein ubiquitination"/>
    <property type="evidence" value="ECO:0007669"/>
    <property type="project" value="InterPro"/>
</dbReference>
<feature type="transmembrane region" description="Helical" evidence="2">
    <location>
        <begin position="1094"/>
        <end position="1116"/>
    </location>
</feature>
<feature type="transmembrane region" description="Helical" evidence="2">
    <location>
        <begin position="1214"/>
        <end position="1232"/>
    </location>
</feature>
<dbReference type="PROSITE" id="PS51698">
    <property type="entry name" value="U_BOX"/>
    <property type="match status" value="1"/>
</dbReference>
<feature type="transmembrane region" description="Helical" evidence="2">
    <location>
        <begin position="742"/>
        <end position="766"/>
    </location>
</feature>
<keyword evidence="2" id="KW-1133">Transmembrane helix</keyword>
<dbReference type="PANTHER" id="PTHR34730:SF1">
    <property type="entry name" value="PARAQUAT-INDUCIBLE PROTEIN A"/>
    <property type="match status" value="1"/>
</dbReference>
<feature type="transmembrane region" description="Helical" evidence="2">
    <location>
        <begin position="1277"/>
        <end position="1294"/>
    </location>
</feature>
<keyword evidence="2" id="KW-0472">Membrane</keyword>
<evidence type="ECO:0000313" key="5">
    <source>
        <dbReference type="Proteomes" id="UP000095751"/>
    </source>
</evidence>
<feature type="compositionally biased region" description="Acidic residues" evidence="1">
    <location>
        <begin position="22"/>
        <end position="33"/>
    </location>
</feature>
<feature type="compositionally biased region" description="Basic and acidic residues" evidence="1">
    <location>
        <begin position="1013"/>
        <end position="1034"/>
    </location>
</feature>
<dbReference type="OrthoDB" id="422471at2759"/>
<dbReference type="Proteomes" id="UP000095751">
    <property type="component" value="Unassembled WGS sequence"/>
</dbReference>
<dbReference type="PANTHER" id="PTHR34730">
    <property type="entry name" value="UNNAMED PRODUCT"/>
    <property type="match status" value="1"/>
</dbReference>
<reference evidence="4 5" key="1">
    <citation type="submission" date="2016-09" db="EMBL/GenBank/DDBJ databases">
        <title>Extensive genetic diversity and differential bi-allelic expression allows diatom success in the polar Southern Ocean.</title>
        <authorList>
            <consortium name="DOE Joint Genome Institute"/>
            <person name="Mock T."/>
            <person name="Otillar R.P."/>
            <person name="Strauss J."/>
            <person name="Dupont C."/>
            <person name="Frickenhaus S."/>
            <person name="Maumus F."/>
            <person name="Mcmullan M."/>
            <person name="Sanges R."/>
            <person name="Schmutz J."/>
            <person name="Toseland A."/>
            <person name="Valas R."/>
            <person name="Veluchamy A."/>
            <person name="Ward B.J."/>
            <person name="Allen A."/>
            <person name="Barry K."/>
            <person name="Falciatore A."/>
            <person name="Ferrante M."/>
            <person name="Fortunato A.E."/>
            <person name="Gloeckner G."/>
            <person name="Gruber A."/>
            <person name="Hipkin R."/>
            <person name="Janech M."/>
            <person name="Kroth P."/>
            <person name="Leese F."/>
            <person name="Lindquist E."/>
            <person name="Lyon B.R."/>
            <person name="Martin J."/>
            <person name="Mayer C."/>
            <person name="Parker M."/>
            <person name="Quesneville H."/>
            <person name="Raymond J."/>
            <person name="Uhlig C."/>
            <person name="Valentin K.U."/>
            <person name="Worden A.Z."/>
            <person name="Armbrust E.V."/>
            <person name="Bowler C."/>
            <person name="Green B."/>
            <person name="Moulton V."/>
            <person name="Van Oosterhout C."/>
            <person name="Grigoriev I."/>
        </authorList>
    </citation>
    <scope>NUCLEOTIDE SEQUENCE [LARGE SCALE GENOMIC DNA]</scope>
    <source>
        <strain evidence="4 5">CCMP1102</strain>
    </source>
</reference>
<evidence type="ECO:0000259" key="3">
    <source>
        <dbReference type="PROSITE" id="PS51698"/>
    </source>
</evidence>
<feature type="domain" description="U-box" evidence="3">
    <location>
        <begin position="1"/>
        <end position="24"/>
    </location>
</feature>
<evidence type="ECO:0000256" key="1">
    <source>
        <dbReference type="SAM" id="MobiDB-lite"/>
    </source>
</evidence>
<feature type="region of interest" description="Disordered" evidence="1">
    <location>
        <begin position="1317"/>
        <end position="1340"/>
    </location>
</feature>
<dbReference type="GO" id="GO:0004842">
    <property type="term" value="F:ubiquitin-protein transferase activity"/>
    <property type="evidence" value="ECO:0007669"/>
    <property type="project" value="InterPro"/>
</dbReference>
<dbReference type="Pfam" id="PF04403">
    <property type="entry name" value="PqiA"/>
    <property type="match status" value="1"/>
</dbReference>
<feature type="transmembrane region" description="Helical" evidence="2">
    <location>
        <begin position="927"/>
        <end position="945"/>
    </location>
</feature>
<dbReference type="InterPro" id="IPR003613">
    <property type="entry name" value="Ubox_domain"/>
</dbReference>
<feature type="transmembrane region" description="Helical" evidence="2">
    <location>
        <begin position="882"/>
        <end position="907"/>
    </location>
</feature>
<gene>
    <name evidence="4" type="ORF">FRACYDRAFT_235256</name>
</gene>
<feature type="region of interest" description="Disordered" evidence="1">
    <location>
        <begin position="1010"/>
        <end position="1035"/>
    </location>
</feature>
<protein>
    <recommendedName>
        <fullName evidence="3">U-box domain-containing protein</fullName>
    </recommendedName>
</protein>
<organism evidence="4 5">
    <name type="scientific">Fragilariopsis cylindrus CCMP1102</name>
    <dbReference type="NCBI Taxonomy" id="635003"/>
    <lineage>
        <taxon>Eukaryota</taxon>
        <taxon>Sar</taxon>
        <taxon>Stramenopiles</taxon>
        <taxon>Ochrophyta</taxon>
        <taxon>Bacillariophyta</taxon>
        <taxon>Bacillariophyceae</taxon>
        <taxon>Bacillariophycidae</taxon>
        <taxon>Bacillariales</taxon>
        <taxon>Bacillariaceae</taxon>
        <taxon>Fragilariopsis</taxon>
    </lineage>
</organism>
<accession>A0A1E7FTZ5</accession>
<evidence type="ECO:0000313" key="4">
    <source>
        <dbReference type="EMBL" id="OEU21630.1"/>
    </source>
</evidence>
<sequence length="1340" mass="150969">MADVVPNLLSRSSIRRDNDSNAVDDDDDGEEQQGQEVEAQLLRVLQITENENEDENKEEDLYVNFLELLDPENSDNSTITSIIDQLKEYINGDGSAINNLINQFLLPTANSISGNVNSSSSANSSNSSSSASISFNIPNGYLLDLGIGGSTVNLTSVTVGGLNTFTLVNLLQPVTVSIDNNNDNDTTTTLPISTYEYESPNTIIQNNFKMKELYLDLNLIETITTTTGSTESVVSMRLPFQNITMKALPLRLALFIEATKQLPMGALLDYENYLMICLQQIIHEFELIEMNIEFGLVEYPIMLSIKSNNNTNRTSTPFFDAITSLFIGLPIAVPIFFNTTIRNIINDLIYDNILDIDSDNDDNSNTATCPSYPTIVEVNDSYDDESTDNLLIDYRTFFNEGLPFMIKDLIDSQLIANDISTGLPKINNVVIEPFIGENMTLNGNSKSNDNSNSHSSNDNYLLNTNGTIQLGGLDADYTLKIKSIEIQNINTMIQPIKILESIEEEPYQFNNTITMGLSERPMSIVINQLYFAILTDEDGSIENEIDIRMDMEAMNVILTMIMKIVESKLYGFHMENIMNIHCWLDIIQTPTLDDDQYGIRTENENITLGLSNLVASIKKMNLNITCTTCSSPGMVELSELLDTNDAQDSVTKTMNAILSYITSLFVPSDDNNNKKKNNDKKKKNGDGLGQIQIDRWLNEAAYQCPHSSKYNPNYSSNQMLQNQYQSQTSSSISNYSYSVDYLILWGSVLLVLNGLLLIVMVTIWFISRQRHKHFLEKKISNDKKNILQYIQQKDDILETTLNDTTKSLFCSDNEQVPFYIRYGMPIIILGNIALFLSGHLNLGATVDIQITFADETITFNNFYNFSIAKSTIDIWKAGGKELAILILIFSGIWPYTKQLITLVVWFLPPSMLSISKRGTILLWVDWLTKWSMIDIFVIVICIAAFRVSISSPDNLGFLPDNFYAIDLLVVPMWGLYSNMIAQIISQVSSHYIIYYHRQIVNEATAEAEDAAALEDKEKDNDRDGDGVNDDKLERSNPTSLFLDESKAVLEVKDEDGIVSRNNNNKYYVLRTHAFRRPHRDNVNETLVVRNWVNYAMLFLGVILSATVITGCILPSFSIETFGIIGIAVESGQQFEQAITNHSVISIVQMLFEEANFLNNIGDYIGITVLNCLFLCTVLIIPILQSICLILQWFLPLTTTQRTRMCVLNEILQDWQYIEVYILALFVASWQLGPVSQWLFNGYCDPLEGFFSQMVDYGILNPEDAQCFSVQGSIEPGSFTLVASAILLALLNSFVTKATRQYNYFEKRQRLQKEIEHSNEVVEKSTTSSSHQDFDESVVDV</sequence>
<feature type="region of interest" description="Disordered" evidence="1">
    <location>
        <begin position="1"/>
        <end position="35"/>
    </location>
</feature>
<evidence type="ECO:0000256" key="2">
    <source>
        <dbReference type="SAM" id="Phobius"/>
    </source>
</evidence>
<dbReference type="InParanoid" id="A0A1E7FTZ5"/>
<dbReference type="KEGG" id="fcy:FRACYDRAFT_235256"/>
<keyword evidence="2" id="KW-0812">Transmembrane</keyword>
<dbReference type="EMBL" id="KV784354">
    <property type="protein sequence ID" value="OEU21630.1"/>
    <property type="molecule type" value="Genomic_DNA"/>
</dbReference>
<keyword evidence="5" id="KW-1185">Reference proteome</keyword>
<name>A0A1E7FTZ5_9STRA</name>